<feature type="region of interest" description="Disordered" evidence="2">
    <location>
        <begin position="94"/>
        <end position="119"/>
    </location>
</feature>
<evidence type="ECO:0000313" key="5">
    <source>
        <dbReference type="EMBL" id="PZP48174.1"/>
    </source>
</evidence>
<proteinExistence type="predicted"/>
<gene>
    <name evidence="5" type="primary">traM</name>
    <name evidence="5" type="ORF">DI598_10265</name>
</gene>
<sequence>MHTISLQQQRKYKFYLVLPIIVIPCLTLFFFALGGGKGSASPVAQNKGLNTLLPEALVDKEPEDKMSLYAQALKDSNGFDELKKSDPYSLENLQTDTSEGLTSRSPMGRTGTTYTDPNEQKVNERLASLQRTLEQSKTENYSTPTRYESVENRQLKEQLQNVQEQMRQMNSMQNKQPDPQMEQIGAVLNKIMDVQHPEAVKERLAQESLKNKGLVYSIANNSEELIAKPMNGIYPKRNIGFYGLSETRDTGYSNNTAIEAQVHETQTLTSGATVKLRLTSDILVAARTIAKGAFVFGTCDLSGERLKITVSSIRSGDRLFPVTLVVYDMDGQEGIRIPGAITRDVTKEGIDQGVQSMNLMTLDPGIGAQAAGAAMQTAKSLLSKKVKLVKATVRAGYPVLLVDRQQKN</sequence>
<reference evidence="5 6" key="1">
    <citation type="submission" date="2017-11" db="EMBL/GenBank/DDBJ databases">
        <title>Infants hospitalized years apart are colonized by the same room-sourced microbial strains.</title>
        <authorList>
            <person name="Brooks B."/>
            <person name="Olm M.R."/>
            <person name="Firek B.A."/>
            <person name="Baker R."/>
            <person name="Thomas B.C."/>
            <person name="Morowitz M.J."/>
            <person name="Banfield J.F."/>
        </authorList>
    </citation>
    <scope>NUCLEOTIDE SEQUENCE [LARGE SCALE GENOMIC DNA]</scope>
    <source>
        <strain evidence="5">S2_009_000_R2_76</strain>
    </source>
</reference>
<evidence type="ECO:0000313" key="6">
    <source>
        <dbReference type="Proteomes" id="UP000249645"/>
    </source>
</evidence>
<protein>
    <submittedName>
        <fullName evidence="5">Conjugative transposon protein TraM</fullName>
    </submittedName>
</protein>
<evidence type="ECO:0000259" key="4">
    <source>
        <dbReference type="Pfam" id="PF12508"/>
    </source>
</evidence>
<keyword evidence="1" id="KW-0175">Coiled coil</keyword>
<evidence type="ECO:0000256" key="1">
    <source>
        <dbReference type="SAM" id="Coils"/>
    </source>
</evidence>
<keyword evidence="3" id="KW-0472">Membrane</keyword>
<evidence type="ECO:0000256" key="3">
    <source>
        <dbReference type="SAM" id="Phobius"/>
    </source>
</evidence>
<keyword evidence="3" id="KW-1133">Transmembrane helix</keyword>
<evidence type="ECO:0000256" key="2">
    <source>
        <dbReference type="SAM" id="MobiDB-lite"/>
    </source>
</evidence>
<feature type="coiled-coil region" evidence="1">
    <location>
        <begin position="119"/>
        <end position="175"/>
    </location>
</feature>
<feature type="transmembrane region" description="Helical" evidence="3">
    <location>
        <begin position="12"/>
        <end position="33"/>
    </location>
</feature>
<dbReference type="NCBIfam" id="TIGR03779">
    <property type="entry name" value="Bac_Flav_CT_M"/>
    <property type="match status" value="1"/>
</dbReference>
<feature type="compositionally biased region" description="Polar residues" evidence="2">
    <location>
        <begin position="94"/>
        <end position="117"/>
    </location>
</feature>
<dbReference type="EMBL" id="QFOI01000170">
    <property type="protein sequence ID" value="PZP48174.1"/>
    <property type="molecule type" value="Genomic_DNA"/>
</dbReference>
<keyword evidence="3" id="KW-0812">Transmembrane</keyword>
<feature type="domain" description="Conjugative transposon TraM C-terminal" evidence="4">
    <location>
        <begin position="258"/>
        <end position="402"/>
    </location>
</feature>
<dbReference type="Proteomes" id="UP000249645">
    <property type="component" value="Unassembled WGS sequence"/>
</dbReference>
<organism evidence="5 6">
    <name type="scientific">Pseudopedobacter saltans</name>
    <dbReference type="NCBI Taxonomy" id="151895"/>
    <lineage>
        <taxon>Bacteria</taxon>
        <taxon>Pseudomonadati</taxon>
        <taxon>Bacteroidota</taxon>
        <taxon>Sphingobacteriia</taxon>
        <taxon>Sphingobacteriales</taxon>
        <taxon>Sphingobacteriaceae</taxon>
        <taxon>Pseudopedobacter</taxon>
    </lineage>
</organism>
<name>A0A2W5F1T3_9SPHI</name>
<comment type="caution">
    <text evidence="5">The sequence shown here is derived from an EMBL/GenBank/DDBJ whole genome shotgun (WGS) entry which is preliminary data.</text>
</comment>
<dbReference type="Pfam" id="PF12508">
    <property type="entry name" value="Transposon_TraM"/>
    <property type="match status" value="1"/>
</dbReference>
<dbReference type="InterPro" id="IPR022187">
    <property type="entry name" value="Conjug_transposon_TraM"/>
</dbReference>
<dbReference type="InterPro" id="IPR055407">
    <property type="entry name" value="TraM_C"/>
</dbReference>
<accession>A0A2W5F1T3</accession>
<dbReference type="AlphaFoldDB" id="A0A2W5F1T3"/>